<dbReference type="AlphaFoldDB" id="X1KQW9"/>
<dbReference type="SUPFAM" id="SSF102645">
    <property type="entry name" value="CoaB-like"/>
    <property type="match status" value="1"/>
</dbReference>
<accession>X1KQW9</accession>
<evidence type="ECO:0000259" key="1">
    <source>
        <dbReference type="Pfam" id="PF04127"/>
    </source>
</evidence>
<name>X1KQW9_9ZZZZ</name>
<protein>
    <recommendedName>
        <fullName evidence="1">DNA/pantothenate metabolism flavoprotein C-terminal domain-containing protein</fullName>
    </recommendedName>
</protein>
<dbReference type="EMBL" id="BARV01012883">
    <property type="protein sequence ID" value="GAI09078.1"/>
    <property type="molecule type" value="Genomic_DNA"/>
</dbReference>
<dbReference type="InterPro" id="IPR007085">
    <property type="entry name" value="DNA/pantothenate-metab_flavo_C"/>
</dbReference>
<dbReference type="Pfam" id="PF04127">
    <property type="entry name" value="DFP"/>
    <property type="match status" value="1"/>
</dbReference>
<evidence type="ECO:0000313" key="2">
    <source>
        <dbReference type="EMBL" id="GAI09078.1"/>
    </source>
</evidence>
<gene>
    <name evidence="2" type="ORF">S06H3_23623</name>
</gene>
<comment type="caution">
    <text evidence="2">The sequence shown here is derived from an EMBL/GenBank/DDBJ whole genome shotgun (WGS) entry which is preliminary data.</text>
</comment>
<feature type="non-terminal residue" evidence="2">
    <location>
        <position position="1"/>
    </location>
</feature>
<sequence>KDSGFGVDTNKVTLIDKKGKVESLPLMTKREVADKILDRVVGLLSKRKE</sequence>
<proteinExistence type="predicted"/>
<organism evidence="2">
    <name type="scientific">marine sediment metagenome</name>
    <dbReference type="NCBI Taxonomy" id="412755"/>
    <lineage>
        <taxon>unclassified sequences</taxon>
        <taxon>metagenomes</taxon>
        <taxon>ecological metagenomes</taxon>
    </lineage>
</organism>
<feature type="domain" description="DNA/pantothenate metabolism flavoprotein C-terminal" evidence="1">
    <location>
        <begin position="2"/>
        <end position="41"/>
    </location>
</feature>
<dbReference type="InterPro" id="IPR035929">
    <property type="entry name" value="CoaB-like_sf"/>
</dbReference>
<reference evidence="2" key="1">
    <citation type="journal article" date="2014" name="Front. Microbiol.">
        <title>High frequency of phylogenetically diverse reductive dehalogenase-homologous genes in deep subseafloor sedimentary metagenomes.</title>
        <authorList>
            <person name="Kawai M."/>
            <person name="Futagami T."/>
            <person name="Toyoda A."/>
            <person name="Takaki Y."/>
            <person name="Nishi S."/>
            <person name="Hori S."/>
            <person name="Arai W."/>
            <person name="Tsubouchi T."/>
            <person name="Morono Y."/>
            <person name="Uchiyama I."/>
            <person name="Ito T."/>
            <person name="Fujiyama A."/>
            <person name="Inagaki F."/>
            <person name="Takami H."/>
        </authorList>
    </citation>
    <scope>NUCLEOTIDE SEQUENCE</scope>
    <source>
        <strain evidence="2">Expedition CK06-06</strain>
    </source>
</reference>
<dbReference type="Gene3D" id="3.40.50.10300">
    <property type="entry name" value="CoaB-like"/>
    <property type="match status" value="1"/>
</dbReference>